<dbReference type="KEGG" id="erz:ER308_04060"/>
<dbReference type="Proteomes" id="UP000291469">
    <property type="component" value="Chromosome"/>
</dbReference>
<organism evidence="1 2">
    <name type="scientific">Egibacter rhizosphaerae</name>
    <dbReference type="NCBI Taxonomy" id="1670831"/>
    <lineage>
        <taxon>Bacteria</taxon>
        <taxon>Bacillati</taxon>
        <taxon>Actinomycetota</taxon>
        <taxon>Nitriliruptoria</taxon>
        <taxon>Egibacterales</taxon>
        <taxon>Egibacteraceae</taxon>
        <taxon>Egibacter</taxon>
    </lineage>
</organism>
<dbReference type="SUPFAM" id="SSF51569">
    <property type="entry name" value="Aldolase"/>
    <property type="match status" value="1"/>
</dbReference>
<dbReference type="OrthoDB" id="9805272at2"/>
<dbReference type="Gene3D" id="3.20.20.70">
    <property type="entry name" value="Aldolase class I"/>
    <property type="match status" value="1"/>
</dbReference>
<dbReference type="EMBL" id="CP036402">
    <property type="protein sequence ID" value="QBI18803.1"/>
    <property type="molecule type" value="Genomic_DNA"/>
</dbReference>
<dbReference type="RefSeq" id="WP_131153800.1">
    <property type="nucleotide sequence ID" value="NZ_CP036402.1"/>
</dbReference>
<dbReference type="InterPro" id="IPR013785">
    <property type="entry name" value="Aldolase_TIM"/>
</dbReference>
<evidence type="ECO:0000313" key="2">
    <source>
        <dbReference type="Proteomes" id="UP000291469"/>
    </source>
</evidence>
<dbReference type="InterPro" id="IPR009334">
    <property type="entry name" value="DUF993"/>
</dbReference>
<proteinExistence type="predicted"/>
<sequence>MSTSVRLRRPDGSTYVRELHDPPVWPQPTRPIASRVAYAAVPVMAAPAGANALGATAELDWEATLAVRREIWAYGLGVAEAMDTAQRGMGLDWATTEELIRRSSAEAAAVGGRIAAGAGTDHLSGAATVGEVVAGYEHQLEVVERAGARPILMASRHLAALARGPGDYAEVYGKLLAQVRRPAILHWLGAPFDPALAGYWGSADLDEASEAFLEIVNAHADVVEGVKISLLDADREVALRERLPAGVAMYTGDDFNYPTLIRGDQRSYSDALLGIFAGIAPAASAALQALDAGDVEGFDAAFAPTVPLARHVFASPTYYYKTGLGFLAWLRGQQPGFTMVGGLQGGRSVPHLVRVLELADEAGLLPDPELAAARMGAFLDVAGVSR</sequence>
<keyword evidence="2" id="KW-1185">Reference proteome</keyword>
<protein>
    <submittedName>
        <fullName evidence="1">Dihydrodipicolinate synthase family protein</fullName>
    </submittedName>
</protein>
<dbReference type="AlphaFoldDB" id="A0A411YC24"/>
<reference evidence="1 2" key="1">
    <citation type="submission" date="2019-01" db="EMBL/GenBank/DDBJ databases">
        <title>Egibacter rhizosphaerae EGI 80759T.</title>
        <authorList>
            <person name="Chen D.-D."/>
            <person name="Tian Y."/>
            <person name="Jiao J.-Y."/>
            <person name="Zhang X.-T."/>
            <person name="Zhang Y.-G."/>
            <person name="Zhang Y."/>
            <person name="Xiao M."/>
            <person name="Shu W.-S."/>
            <person name="Li W.-J."/>
        </authorList>
    </citation>
    <scope>NUCLEOTIDE SEQUENCE [LARGE SCALE GENOMIC DNA]</scope>
    <source>
        <strain evidence="1 2">EGI 80759</strain>
    </source>
</reference>
<evidence type="ECO:0000313" key="1">
    <source>
        <dbReference type="EMBL" id="QBI18803.1"/>
    </source>
</evidence>
<dbReference type="Pfam" id="PF06187">
    <property type="entry name" value="DUF993"/>
    <property type="match status" value="1"/>
</dbReference>
<name>A0A411YC24_9ACTN</name>
<gene>
    <name evidence="1" type="ORF">ER308_04060</name>
</gene>
<accession>A0A411YC24</accession>